<keyword evidence="2" id="KW-1185">Reference proteome</keyword>
<gene>
    <name evidence="1" type="ORF">AVEN_114738_1</name>
</gene>
<evidence type="ECO:0000313" key="2">
    <source>
        <dbReference type="Proteomes" id="UP000499080"/>
    </source>
</evidence>
<organism evidence="1 2">
    <name type="scientific">Araneus ventricosus</name>
    <name type="common">Orbweaver spider</name>
    <name type="synonym">Epeira ventricosa</name>
    <dbReference type="NCBI Taxonomy" id="182803"/>
    <lineage>
        <taxon>Eukaryota</taxon>
        <taxon>Metazoa</taxon>
        <taxon>Ecdysozoa</taxon>
        <taxon>Arthropoda</taxon>
        <taxon>Chelicerata</taxon>
        <taxon>Arachnida</taxon>
        <taxon>Araneae</taxon>
        <taxon>Araneomorphae</taxon>
        <taxon>Entelegynae</taxon>
        <taxon>Araneoidea</taxon>
        <taxon>Araneidae</taxon>
        <taxon>Araneus</taxon>
    </lineage>
</organism>
<evidence type="ECO:0000313" key="1">
    <source>
        <dbReference type="EMBL" id="GBN90312.1"/>
    </source>
</evidence>
<proteinExistence type="predicted"/>
<dbReference type="Proteomes" id="UP000499080">
    <property type="component" value="Unassembled WGS sequence"/>
</dbReference>
<dbReference type="AlphaFoldDB" id="A0A4Y2SPQ3"/>
<reference evidence="1 2" key="1">
    <citation type="journal article" date="2019" name="Sci. Rep.">
        <title>Orb-weaving spider Araneus ventricosus genome elucidates the spidroin gene catalogue.</title>
        <authorList>
            <person name="Kono N."/>
            <person name="Nakamura H."/>
            <person name="Ohtoshi R."/>
            <person name="Moran D.A.P."/>
            <person name="Shinohara A."/>
            <person name="Yoshida Y."/>
            <person name="Fujiwara M."/>
            <person name="Mori M."/>
            <person name="Tomita M."/>
            <person name="Arakawa K."/>
        </authorList>
    </citation>
    <scope>NUCLEOTIDE SEQUENCE [LARGE SCALE GENOMIC DNA]</scope>
</reference>
<dbReference type="EMBL" id="BGPR01023257">
    <property type="protein sequence ID" value="GBN90312.1"/>
    <property type="molecule type" value="Genomic_DNA"/>
</dbReference>
<sequence length="88" mass="9655">MFNNSLIVINFDGWAEKSMASGKVKDTKNCFFSGSLSLMDLSSSSVCSGVHYRTEMRRNIINVMGTAWDGTGALRASEIEKKISLLEA</sequence>
<protein>
    <submittedName>
        <fullName evidence="1">Uncharacterized protein</fullName>
    </submittedName>
</protein>
<accession>A0A4Y2SPQ3</accession>
<comment type="caution">
    <text evidence="1">The sequence shown here is derived from an EMBL/GenBank/DDBJ whole genome shotgun (WGS) entry which is preliminary data.</text>
</comment>
<name>A0A4Y2SPQ3_ARAVE</name>